<dbReference type="Pfam" id="PF01992">
    <property type="entry name" value="vATP-synt_AC39"/>
    <property type="match status" value="1"/>
</dbReference>
<dbReference type="Pfam" id="PF01991">
    <property type="entry name" value="vATP-synt_E"/>
    <property type="match status" value="1"/>
</dbReference>
<dbReference type="Gene3D" id="1.20.1690.10">
    <property type="entry name" value="V-type ATP synthase subunit C domain"/>
    <property type="match status" value="2"/>
</dbReference>
<dbReference type="GO" id="GO:0006754">
    <property type="term" value="P:ATP biosynthetic process"/>
    <property type="evidence" value="ECO:0007669"/>
    <property type="project" value="UniProtKB-KW"/>
</dbReference>
<dbReference type="InterPro" id="IPR036079">
    <property type="entry name" value="ATPase_csu/dsu_sf"/>
</dbReference>
<evidence type="ECO:0000256" key="2">
    <source>
        <dbReference type="ARBA" id="ARBA00006709"/>
    </source>
</evidence>
<dbReference type="GO" id="GO:0033179">
    <property type="term" value="C:proton-transporting V-type ATPase, V0 domain"/>
    <property type="evidence" value="ECO:0007669"/>
    <property type="project" value="InterPro"/>
</dbReference>
<sequence length="470" mass="51557">TRAASAASLKAAAMLLEAKDKAIQAVFDRAAAELKRMSEDPARRRALLNTLLTEAAQGLETQGGTLDVPPGDAGIAQEVAKAMGLSVEIRETPEVIGGVRLTTRDRRVMVENTLGSRLSRARAALVSRVVGDFSYINARVKVMKARLLAQSRVEELLQAADLDALIQALTDTPYNLELQEALSRFRGARAVDEALSQNFYHTTQRILSFADGPSRRQIEVVLLRYDLQNIRAIVRGRHTGKTEDEILATVYPGGVLSEGKLRELLQQPDLRAIADTLVTWMHPLGRALREGVDAAQRSGSLIDIELALDRAYARYGLRVSDGEGDGDATFRRFLSSEITATNVKTALKLRRMKELSREERQRFFIPGGAISLERFLTLADPQSSLAEAGALRLFGAELKGTEQLSEMERAIDRAALRWAAQLYLGDPLALDVVIGYLTRKAAEVSNLRVIAHAKLLGLPTDLARQELVSV</sequence>
<evidence type="ECO:0000256" key="5">
    <source>
        <dbReference type="ARBA" id="ARBA00023065"/>
    </source>
</evidence>
<dbReference type="InterPro" id="IPR044911">
    <property type="entry name" value="V-type_ATPase_csu/dsu_dom_3"/>
</dbReference>
<dbReference type="HAMAP" id="MF_00314">
    <property type="entry name" value="ATP_synth_C_arch"/>
    <property type="match status" value="1"/>
</dbReference>
<evidence type="ECO:0000313" key="7">
    <source>
        <dbReference type="EMBL" id="TMI84254.1"/>
    </source>
</evidence>
<dbReference type="PANTHER" id="PTHR38682:SF1">
    <property type="entry name" value="V-TYPE ATP SYNTHASE SUBUNIT C"/>
    <property type="match status" value="1"/>
</dbReference>
<dbReference type="PANTHER" id="PTHR38682">
    <property type="entry name" value="V-TYPE ATP SYNTHASE SUBUNIT C"/>
    <property type="match status" value="1"/>
</dbReference>
<proteinExistence type="inferred from homology"/>
<keyword evidence="6" id="KW-0066">ATP synthesis</keyword>
<organism evidence="7 8">
    <name type="scientific">Candidatus Segetimicrobium genomatis</name>
    <dbReference type="NCBI Taxonomy" id="2569760"/>
    <lineage>
        <taxon>Bacteria</taxon>
        <taxon>Bacillati</taxon>
        <taxon>Candidatus Sysuimicrobiota</taxon>
        <taxon>Candidatus Sysuimicrobiia</taxon>
        <taxon>Candidatus Sysuimicrobiales</taxon>
        <taxon>Candidatus Segetimicrobiaceae</taxon>
        <taxon>Candidatus Segetimicrobium</taxon>
    </lineage>
</organism>
<dbReference type="InterPro" id="IPR035067">
    <property type="entry name" value="V-type_ATPase_csu/dsu"/>
</dbReference>
<dbReference type="Gene3D" id="3.30.2320.30">
    <property type="entry name" value="ATP synthase, E subunit, C-terminal"/>
    <property type="match status" value="1"/>
</dbReference>
<evidence type="ECO:0000256" key="6">
    <source>
        <dbReference type="ARBA" id="ARBA00023310"/>
    </source>
</evidence>
<name>A0A537JL64_9BACT</name>
<dbReference type="Proteomes" id="UP000318093">
    <property type="component" value="Unassembled WGS sequence"/>
</dbReference>
<dbReference type="InterPro" id="IPR038495">
    <property type="entry name" value="ATPase_E_C"/>
</dbReference>
<keyword evidence="4" id="KW-0375">Hydrogen ion transport</keyword>
<reference evidence="7 8" key="1">
    <citation type="journal article" date="2019" name="Nat. Microbiol.">
        <title>Mediterranean grassland soil C-N compound turnover is dependent on rainfall and depth, and is mediated by genomically divergent microorganisms.</title>
        <authorList>
            <person name="Diamond S."/>
            <person name="Andeer P.F."/>
            <person name="Li Z."/>
            <person name="Crits-Christoph A."/>
            <person name="Burstein D."/>
            <person name="Anantharaman K."/>
            <person name="Lane K.R."/>
            <person name="Thomas B.C."/>
            <person name="Pan C."/>
            <person name="Northen T.R."/>
            <person name="Banfield J.F."/>
        </authorList>
    </citation>
    <scope>NUCLEOTIDE SEQUENCE [LARGE SCALE GENOMIC DNA]</scope>
    <source>
        <strain evidence="7">NP_6</strain>
    </source>
</reference>
<evidence type="ECO:0000256" key="4">
    <source>
        <dbReference type="ARBA" id="ARBA00022781"/>
    </source>
</evidence>
<accession>A0A537JL64</accession>
<dbReference type="GO" id="GO:0046961">
    <property type="term" value="F:proton-transporting ATPase activity, rotational mechanism"/>
    <property type="evidence" value="ECO:0007669"/>
    <property type="project" value="InterPro"/>
</dbReference>
<dbReference type="Gene3D" id="1.10.132.50">
    <property type="entry name" value="ATP synthase (C/AC39) subunit, domain 3"/>
    <property type="match status" value="1"/>
</dbReference>
<dbReference type="SUPFAM" id="SSF160527">
    <property type="entry name" value="V-type ATPase subunit E-like"/>
    <property type="match status" value="1"/>
</dbReference>
<dbReference type="GO" id="GO:0033178">
    <property type="term" value="C:proton-transporting two-sector ATPase complex, catalytic domain"/>
    <property type="evidence" value="ECO:0007669"/>
    <property type="project" value="InterPro"/>
</dbReference>
<dbReference type="InterPro" id="IPR050873">
    <property type="entry name" value="V-ATPase_V0D/AC39_subunit"/>
</dbReference>
<comment type="similarity">
    <text evidence="1">Belongs to the V-ATPase E subunit family.</text>
</comment>
<feature type="non-terminal residue" evidence="7">
    <location>
        <position position="1"/>
    </location>
</feature>
<comment type="caution">
    <text evidence="7">The sequence shown here is derived from an EMBL/GenBank/DDBJ whole genome shotgun (WGS) entry which is preliminary data.</text>
</comment>
<protein>
    <submittedName>
        <fullName evidence="7">Uncharacterized protein</fullName>
    </submittedName>
</protein>
<dbReference type="InterPro" id="IPR014272">
    <property type="entry name" value="ATPase_V0-cplx_csu"/>
</dbReference>
<gene>
    <name evidence="7" type="ORF">E6H03_02215</name>
</gene>
<dbReference type="SUPFAM" id="SSF103486">
    <property type="entry name" value="V-type ATP synthase subunit C"/>
    <property type="match status" value="1"/>
</dbReference>
<dbReference type="InterPro" id="IPR002843">
    <property type="entry name" value="ATPase_V0-cplx_csu/dsu"/>
</dbReference>
<evidence type="ECO:0000256" key="1">
    <source>
        <dbReference type="ARBA" id="ARBA00005901"/>
    </source>
</evidence>
<keyword evidence="3" id="KW-0813">Transport</keyword>
<evidence type="ECO:0000256" key="3">
    <source>
        <dbReference type="ARBA" id="ARBA00022448"/>
    </source>
</evidence>
<dbReference type="AlphaFoldDB" id="A0A537JL64"/>
<dbReference type="InterPro" id="IPR002842">
    <property type="entry name" value="ATPase_V1_Esu"/>
</dbReference>
<evidence type="ECO:0000313" key="8">
    <source>
        <dbReference type="Proteomes" id="UP000318093"/>
    </source>
</evidence>
<keyword evidence="5" id="KW-0406">Ion transport</keyword>
<dbReference type="EMBL" id="VBAN01000071">
    <property type="protein sequence ID" value="TMI84254.1"/>
    <property type="molecule type" value="Genomic_DNA"/>
</dbReference>
<comment type="similarity">
    <text evidence="2">Belongs to the V-ATPase V0D/AC39 subunit family.</text>
</comment>